<dbReference type="Pfam" id="PF01381">
    <property type="entry name" value="HTH_3"/>
    <property type="match status" value="1"/>
</dbReference>
<dbReference type="InterPro" id="IPR043519">
    <property type="entry name" value="NT_sf"/>
</dbReference>
<keyword evidence="6" id="KW-0547">Nucleotide-binding</keyword>
<accession>A0A1H2QC83</accession>
<dbReference type="AlphaFoldDB" id="A0A1H2QC83"/>
<dbReference type="Gene3D" id="1.10.260.40">
    <property type="entry name" value="lambda repressor-like DNA-binding domains"/>
    <property type="match status" value="1"/>
</dbReference>
<dbReference type="InterPro" id="IPR052038">
    <property type="entry name" value="Type-VII_TA_antitoxin"/>
</dbReference>
<dbReference type="PROSITE" id="PS50943">
    <property type="entry name" value="HTH_CROC1"/>
    <property type="match status" value="1"/>
</dbReference>
<dbReference type="PANTHER" id="PTHR33571:SF12">
    <property type="entry name" value="BSL3053 PROTEIN"/>
    <property type="match status" value="1"/>
</dbReference>
<dbReference type="CDD" id="cd05403">
    <property type="entry name" value="NT_KNTase_like"/>
    <property type="match status" value="1"/>
</dbReference>
<dbReference type="SMART" id="SM00530">
    <property type="entry name" value="HTH_XRE"/>
    <property type="match status" value="1"/>
</dbReference>
<keyword evidence="2" id="KW-1277">Toxin-antitoxin system</keyword>
<evidence type="ECO:0000256" key="2">
    <source>
        <dbReference type="ARBA" id="ARBA00022649"/>
    </source>
</evidence>
<comment type="cofactor">
    <cofactor evidence="1">
        <name>Mg(2+)</name>
        <dbReference type="ChEBI" id="CHEBI:18420"/>
    </cofactor>
</comment>
<dbReference type="Pfam" id="PF01909">
    <property type="entry name" value="NTP_transf_2"/>
    <property type="match status" value="1"/>
</dbReference>
<keyword evidence="12" id="KW-1185">Reference proteome</keyword>
<reference evidence="12" key="1">
    <citation type="submission" date="2016-10" db="EMBL/GenBank/DDBJ databases">
        <authorList>
            <person name="Varghese N."/>
            <person name="Submissions S."/>
        </authorList>
    </citation>
    <scope>NUCLEOTIDE SEQUENCE [LARGE SCALE GENOMIC DNA]</scope>
    <source>
        <strain evidence="12">CGMCC 4.3530</strain>
    </source>
</reference>
<evidence type="ECO:0000313" key="11">
    <source>
        <dbReference type="EMBL" id="SDW04274.1"/>
    </source>
</evidence>
<dbReference type="RefSeq" id="WP_177226185.1">
    <property type="nucleotide sequence ID" value="NZ_FNOK01000001.1"/>
</dbReference>
<keyword evidence="7" id="KW-0067">ATP-binding</keyword>
<dbReference type="CDD" id="cd00093">
    <property type="entry name" value="HTH_XRE"/>
    <property type="match status" value="1"/>
</dbReference>
<evidence type="ECO:0000256" key="1">
    <source>
        <dbReference type="ARBA" id="ARBA00001946"/>
    </source>
</evidence>
<name>A0A1H2QC83_9PSEU</name>
<keyword evidence="3 11" id="KW-0808">Transferase</keyword>
<evidence type="ECO:0000313" key="12">
    <source>
        <dbReference type="Proteomes" id="UP000199529"/>
    </source>
</evidence>
<keyword evidence="5" id="KW-0479">Metal-binding</keyword>
<sequence length="172" mass="18606">MRASPGEMIREARRQARLSQTDLARRSGVAQSVISAYEADRREPGLHMLVKLIEATGHALSIELVSPPANCLGLPDTRLGRRLRRNRRAVLGMADRRGAHNVRVFGSVARGQDNTASDIDLLVDLDDGVGLVSLAGLQRELAELLGVDVDVVPASSLKPAIRDEVMAEAIEL</sequence>
<dbReference type="SUPFAM" id="SSF47413">
    <property type="entry name" value="lambda repressor-like DNA-binding domains"/>
    <property type="match status" value="1"/>
</dbReference>
<dbReference type="InterPro" id="IPR001387">
    <property type="entry name" value="Cro/C1-type_HTH"/>
</dbReference>
<gene>
    <name evidence="11" type="ORF">SAMN05216215_100147</name>
</gene>
<keyword evidence="4" id="KW-0548">Nucleotidyltransferase</keyword>
<evidence type="ECO:0000256" key="3">
    <source>
        <dbReference type="ARBA" id="ARBA00022679"/>
    </source>
</evidence>
<dbReference type="InterPro" id="IPR002934">
    <property type="entry name" value="Polymerase_NTP_transf_dom"/>
</dbReference>
<dbReference type="EMBL" id="FNOK01000001">
    <property type="protein sequence ID" value="SDW04274.1"/>
    <property type="molecule type" value="Genomic_DNA"/>
</dbReference>
<keyword evidence="8" id="KW-0460">Magnesium</keyword>
<dbReference type="Gene3D" id="3.30.460.10">
    <property type="entry name" value="Beta Polymerase, domain 2"/>
    <property type="match status" value="1"/>
</dbReference>
<evidence type="ECO:0000256" key="7">
    <source>
        <dbReference type="ARBA" id="ARBA00022840"/>
    </source>
</evidence>
<dbReference type="InterPro" id="IPR010982">
    <property type="entry name" value="Lambda_DNA-bd_dom_sf"/>
</dbReference>
<dbReference type="PANTHER" id="PTHR33571">
    <property type="entry name" value="SSL8005 PROTEIN"/>
    <property type="match status" value="1"/>
</dbReference>
<dbReference type="GO" id="GO:0003677">
    <property type="term" value="F:DNA binding"/>
    <property type="evidence" value="ECO:0007669"/>
    <property type="project" value="InterPro"/>
</dbReference>
<evidence type="ECO:0000256" key="8">
    <source>
        <dbReference type="ARBA" id="ARBA00022842"/>
    </source>
</evidence>
<dbReference type="GO" id="GO:0046872">
    <property type="term" value="F:metal ion binding"/>
    <property type="evidence" value="ECO:0007669"/>
    <property type="project" value="UniProtKB-KW"/>
</dbReference>
<evidence type="ECO:0000256" key="9">
    <source>
        <dbReference type="ARBA" id="ARBA00038276"/>
    </source>
</evidence>
<feature type="domain" description="HTH cro/C1-type" evidence="10">
    <location>
        <begin position="9"/>
        <end position="64"/>
    </location>
</feature>
<dbReference type="GO" id="GO:0016779">
    <property type="term" value="F:nucleotidyltransferase activity"/>
    <property type="evidence" value="ECO:0007669"/>
    <property type="project" value="UniProtKB-KW"/>
</dbReference>
<evidence type="ECO:0000256" key="6">
    <source>
        <dbReference type="ARBA" id="ARBA00022741"/>
    </source>
</evidence>
<dbReference type="STRING" id="418495.SAMN05216215_100147"/>
<proteinExistence type="inferred from homology"/>
<organism evidence="11 12">
    <name type="scientific">Saccharopolyspora shandongensis</name>
    <dbReference type="NCBI Taxonomy" id="418495"/>
    <lineage>
        <taxon>Bacteria</taxon>
        <taxon>Bacillati</taxon>
        <taxon>Actinomycetota</taxon>
        <taxon>Actinomycetes</taxon>
        <taxon>Pseudonocardiales</taxon>
        <taxon>Pseudonocardiaceae</taxon>
        <taxon>Saccharopolyspora</taxon>
    </lineage>
</organism>
<comment type="similarity">
    <text evidence="9">Belongs to the MntA antitoxin family.</text>
</comment>
<evidence type="ECO:0000256" key="4">
    <source>
        <dbReference type="ARBA" id="ARBA00022695"/>
    </source>
</evidence>
<dbReference type="SUPFAM" id="SSF81301">
    <property type="entry name" value="Nucleotidyltransferase"/>
    <property type="match status" value="1"/>
</dbReference>
<evidence type="ECO:0000256" key="5">
    <source>
        <dbReference type="ARBA" id="ARBA00022723"/>
    </source>
</evidence>
<protein>
    <submittedName>
        <fullName evidence="11">Predicted nucleotidyltransferase</fullName>
    </submittedName>
</protein>
<dbReference type="GO" id="GO:0005524">
    <property type="term" value="F:ATP binding"/>
    <property type="evidence" value="ECO:0007669"/>
    <property type="project" value="UniProtKB-KW"/>
</dbReference>
<dbReference type="Proteomes" id="UP000199529">
    <property type="component" value="Unassembled WGS sequence"/>
</dbReference>
<evidence type="ECO:0000259" key="10">
    <source>
        <dbReference type="PROSITE" id="PS50943"/>
    </source>
</evidence>